<dbReference type="EMBL" id="JAJJMB010005286">
    <property type="protein sequence ID" value="KAI3939932.1"/>
    <property type="molecule type" value="Genomic_DNA"/>
</dbReference>
<dbReference type="Gene3D" id="1.25.40.20">
    <property type="entry name" value="Ankyrin repeat-containing domain"/>
    <property type="match status" value="2"/>
</dbReference>
<evidence type="ECO:0000313" key="2">
    <source>
        <dbReference type="EMBL" id="KAI3939932.1"/>
    </source>
</evidence>
<comment type="caution">
    <text evidence="2">The sequence shown here is derived from an EMBL/GenBank/DDBJ whole genome shotgun (WGS) entry which is preliminary data.</text>
</comment>
<sequence>METGSFTATEGAPSEEIRITIEQRSFNYDDYRQTIEYGRNFDLYLPLLNAAMDNEWEVAEDFIKSHTDSVEVPITVCGRTALHIAAGAGSSEFVLKLVERMPIEAFELKDNYDGNTALHLAVIAGLSKAVKVLVQKNRNLTRICNKKGLNPLLNAAVHVNVEHREIFRFLCGVMKDEEPSNFQDHPGAHLICSIARAGLYELAYTLIREHPSLATAREDDGTTMLDVLAQKGSARRPASARRSAVYFQLSPTQQYKFIDEPSTFLQKQLYRSPLNRAFRSERLRSTIVIPELVKIVFEQISLMNKKDMFHFFFNSSLPITAAKTGSIEILKMCISTYPDQLWFPREGRNILQLAIENRQEQTFSYLYGHMNADEKILTTRIVDPNGGNTLHVAAKIVPCFRVNSSPVFQMETEIDWFKGTTCFRKNDK</sequence>
<dbReference type="Proteomes" id="UP001202328">
    <property type="component" value="Unassembled WGS sequence"/>
</dbReference>
<proteinExistence type="predicted"/>
<dbReference type="PANTHER" id="PTHR24121:SF31">
    <property type="entry name" value="ANKYRIN REPEAT-CONTAINING PROTEIN"/>
    <property type="match status" value="1"/>
</dbReference>
<organism evidence="2 3">
    <name type="scientific">Papaver atlanticum</name>
    <dbReference type="NCBI Taxonomy" id="357466"/>
    <lineage>
        <taxon>Eukaryota</taxon>
        <taxon>Viridiplantae</taxon>
        <taxon>Streptophyta</taxon>
        <taxon>Embryophyta</taxon>
        <taxon>Tracheophyta</taxon>
        <taxon>Spermatophyta</taxon>
        <taxon>Magnoliopsida</taxon>
        <taxon>Ranunculales</taxon>
        <taxon>Papaveraceae</taxon>
        <taxon>Papaveroideae</taxon>
        <taxon>Papaver</taxon>
    </lineage>
</organism>
<dbReference type="PROSITE" id="PS50297">
    <property type="entry name" value="ANK_REP_REGION"/>
    <property type="match status" value="1"/>
</dbReference>
<dbReference type="InterPro" id="IPR036770">
    <property type="entry name" value="Ankyrin_rpt-contain_sf"/>
</dbReference>
<protein>
    <recommendedName>
        <fullName evidence="4">Ankyrin repeat protein</fullName>
    </recommendedName>
</protein>
<evidence type="ECO:0000256" key="1">
    <source>
        <dbReference type="PROSITE-ProRule" id="PRU00023"/>
    </source>
</evidence>
<reference evidence="2" key="1">
    <citation type="submission" date="2022-04" db="EMBL/GenBank/DDBJ databases">
        <title>A functionally conserved STORR gene fusion in Papaver species that diverged 16.8 million years ago.</title>
        <authorList>
            <person name="Catania T."/>
        </authorList>
    </citation>
    <scope>NUCLEOTIDE SEQUENCE</scope>
    <source>
        <strain evidence="2">S-188037</strain>
    </source>
</reference>
<keyword evidence="1" id="KW-0040">ANK repeat</keyword>
<dbReference type="InterPro" id="IPR002110">
    <property type="entry name" value="Ankyrin_rpt"/>
</dbReference>
<gene>
    <name evidence="2" type="ORF">MKW98_029708</name>
</gene>
<evidence type="ECO:0000313" key="3">
    <source>
        <dbReference type="Proteomes" id="UP001202328"/>
    </source>
</evidence>
<name>A0AAD4T7V2_9MAGN</name>
<keyword evidence="3" id="KW-1185">Reference proteome</keyword>
<dbReference type="PANTHER" id="PTHR24121">
    <property type="entry name" value="NO MECHANORECEPTOR POTENTIAL C, ISOFORM D-RELATED"/>
    <property type="match status" value="1"/>
</dbReference>
<dbReference type="SMART" id="SM00248">
    <property type="entry name" value="ANK"/>
    <property type="match status" value="3"/>
</dbReference>
<dbReference type="PROSITE" id="PS50088">
    <property type="entry name" value="ANK_REPEAT"/>
    <property type="match status" value="1"/>
</dbReference>
<accession>A0AAD4T7V2</accession>
<dbReference type="SUPFAM" id="SSF48403">
    <property type="entry name" value="Ankyrin repeat"/>
    <property type="match status" value="2"/>
</dbReference>
<dbReference type="AlphaFoldDB" id="A0AAD4T7V2"/>
<evidence type="ECO:0008006" key="4">
    <source>
        <dbReference type="Google" id="ProtNLM"/>
    </source>
</evidence>
<dbReference type="Pfam" id="PF12796">
    <property type="entry name" value="Ank_2"/>
    <property type="match status" value="1"/>
</dbReference>
<feature type="repeat" description="ANK" evidence="1">
    <location>
        <begin position="113"/>
        <end position="145"/>
    </location>
</feature>